<sequence length="74" mass="8058">MATTAAGTHAPGEIQLYRIPDAMKVLGLGRSVIYELIRSNRLRAVRQGRARLIPAAAIREYVALLEAEAQEAAK</sequence>
<dbReference type="NCBIfam" id="TIGR01764">
    <property type="entry name" value="excise"/>
    <property type="match status" value="1"/>
</dbReference>
<name>A0ABP7HW26_9ACTN</name>
<comment type="caution">
    <text evidence="2">The sequence shown here is derived from an EMBL/GenBank/DDBJ whole genome shotgun (WGS) entry which is preliminary data.</text>
</comment>
<dbReference type="RefSeq" id="WP_344937477.1">
    <property type="nucleotide sequence ID" value="NZ_BAAAZR010000002.1"/>
</dbReference>
<gene>
    <name evidence="2" type="ORF">GCM10022226_21970</name>
</gene>
<evidence type="ECO:0000259" key="1">
    <source>
        <dbReference type="Pfam" id="PF12728"/>
    </source>
</evidence>
<organism evidence="2 3">
    <name type="scientific">Sphaerisporangium flaviroseum</name>
    <dbReference type="NCBI Taxonomy" id="509199"/>
    <lineage>
        <taxon>Bacteria</taxon>
        <taxon>Bacillati</taxon>
        <taxon>Actinomycetota</taxon>
        <taxon>Actinomycetes</taxon>
        <taxon>Streptosporangiales</taxon>
        <taxon>Streptosporangiaceae</taxon>
        <taxon>Sphaerisporangium</taxon>
    </lineage>
</organism>
<keyword evidence="3" id="KW-1185">Reference proteome</keyword>
<dbReference type="InterPro" id="IPR010093">
    <property type="entry name" value="SinI_DNA-bd"/>
</dbReference>
<dbReference type="EMBL" id="BAAAZR010000002">
    <property type="protein sequence ID" value="GAA3801749.1"/>
    <property type="molecule type" value="Genomic_DNA"/>
</dbReference>
<feature type="domain" description="Helix-turn-helix" evidence="1">
    <location>
        <begin position="16"/>
        <end position="62"/>
    </location>
</feature>
<protein>
    <recommendedName>
        <fullName evidence="1">Helix-turn-helix domain-containing protein</fullName>
    </recommendedName>
</protein>
<evidence type="ECO:0000313" key="2">
    <source>
        <dbReference type="EMBL" id="GAA3801749.1"/>
    </source>
</evidence>
<dbReference type="Proteomes" id="UP001500888">
    <property type="component" value="Unassembled WGS sequence"/>
</dbReference>
<dbReference type="InterPro" id="IPR041657">
    <property type="entry name" value="HTH_17"/>
</dbReference>
<accession>A0ABP7HW26</accession>
<evidence type="ECO:0000313" key="3">
    <source>
        <dbReference type="Proteomes" id="UP001500888"/>
    </source>
</evidence>
<proteinExistence type="predicted"/>
<dbReference type="Pfam" id="PF12728">
    <property type="entry name" value="HTH_17"/>
    <property type="match status" value="1"/>
</dbReference>
<reference evidence="3" key="1">
    <citation type="journal article" date="2019" name="Int. J. Syst. Evol. Microbiol.">
        <title>The Global Catalogue of Microorganisms (GCM) 10K type strain sequencing project: providing services to taxonomists for standard genome sequencing and annotation.</title>
        <authorList>
            <consortium name="The Broad Institute Genomics Platform"/>
            <consortium name="The Broad Institute Genome Sequencing Center for Infectious Disease"/>
            <person name="Wu L."/>
            <person name="Ma J."/>
        </authorList>
    </citation>
    <scope>NUCLEOTIDE SEQUENCE [LARGE SCALE GENOMIC DNA]</scope>
    <source>
        <strain evidence="3">JCM 16908</strain>
    </source>
</reference>